<comment type="caution">
    <text evidence="20">The sequence shown here is derived from an EMBL/GenBank/DDBJ whole genome shotgun (WGS) entry which is preliminary data.</text>
</comment>
<dbReference type="EMBL" id="QPJJ01000001">
    <property type="protein sequence ID" value="RCW77469.1"/>
    <property type="molecule type" value="Genomic_DNA"/>
</dbReference>
<protein>
    <submittedName>
        <fullName evidence="20">1A family penicillin-binding protein</fullName>
    </submittedName>
</protein>
<comment type="catalytic activity">
    <reaction evidence="15">
        <text>Preferential cleavage: (Ac)2-L-Lys-D-Ala-|-D-Ala. Also transpeptidation of peptidyl-alanyl moieties that are N-acyl substituents of D-alanine.</text>
        <dbReference type="EC" id="3.4.16.4"/>
    </reaction>
</comment>
<evidence type="ECO:0000256" key="8">
    <source>
        <dbReference type="ARBA" id="ARBA00022679"/>
    </source>
</evidence>
<dbReference type="PANTHER" id="PTHR32282">
    <property type="entry name" value="BINDING PROTEIN TRANSPEPTIDASE, PUTATIVE-RELATED"/>
    <property type="match status" value="1"/>
</dbReference>
<dbReference type="RefSeq" id="WP_245937351.1">
    <property type="nucleotide sequence ID" value="NZ_QPJJ01000001.1"/>
</dbReference>
<keyword evidence="13" id="KW-0511">Multifunctional enzyme</keyword>
<dbReference type="GO" id="GO:0008360">
    <property type="term" value="P:regulation of cell shape"/>
    <property type="evidence" value="ECO:0007669"/>
    <property type="project" value="UniProtKB-KW"/>
</dbReference>
<evidence type="ECO:0000256" key="5">
    <source>
        <dbReference type="ARBA" id="ARBA00022645"/>
    </source>
</evidence>
<evidence type="ECO:0000256" key="6">
    <source>
        <dbReference type="ARBA" id="ARBA00022670"/>
    </source>
</evidence>
<comment type="similarity">
    <text evidence="2">In the C-terminal section; belongs to the transpeptidase family.</text>
</comment>
<evidence type="ECO:0000256" key="11">
    <source>
        <dbReference type="ARBA" id="ARBA00022984"/>
    </source>
</evidence>
<keyword evidence="6" id="KW-0645">Protease</keyword>
<evidence type="ECO:0000256" key="1">
    <source>
        <dbReference type="ARBA" id="ARBA00004236"/>
    </source>
</evidence>
<keyword evidence="17" id="KW-0812">Transmembrane</keyword>
<evidence type="ECO:0000313" key="21">
    <source>
        <dbReference type="Proteomes" id="UP000252585"/>
    </source>
</evidence>
<dbReference type="InterPro" id="IPR050396">
    <property type="entry name" value="Glycosyltr_51/Transpeptidase"/>
</dbReference>
<sequence>MIERRVMRKKRRKKKVLYSAVFLLFFMLSFISVILLSSYLLGPPSLDSVQNTIFYSADKDVIGEERGSENRYIIPLEEMSEHVIDATVWTEDQHFYSHVGFDFKRLVGAIFENVRTMSFKEGASTITQQYARNLFLSHEKTWKRKIYEAFYTIRLEMFYDKDQLLEGYLNTIYYGHGAYGIEAASRYYFDKSAQDLTLAEASMLAGIPNGPSLFSPITNPENANRRHQQILRNLVEKEVISHADYIEARDTELTFNEEGLKKEAVIGPYFQDTALDELETILDLDVESIKSGGYRIFTTLKVDQQEKLEQAVKENLAATDKELQVGAVAMNPSTGAVNALIGGRDYQNSSFNRVTQSKRMPGSSFKPFLYYTALEQGMTAATTLMSKPTRFALAEGDVYEPSNYQGYYAEKPITLAQAIALSDNIYAVKTNLFVTPEKLVQTAKDKFGITEKLSPVASLALGTEVVTMEEMVNGYNRIANGGYAVEPYTITKVTDATGEVIYDRDKVLDKENQSLSSFFQTGLFSEEKKRTIFEPILPKTMATEDTEVERVLDPANTFILKKLMSGMFNEELNGYMSVTGSSIANELTREYAGKSGTTDTDSWMIGFSSDVSTGVWLGYDDNREMKEPSQQKLSKDIWATFMENAHENFADREEEAPPEDVVAVEIDLESGKLATDYCEQPKTLYFKKGTEPNSYCTLHLPDGDNPEQNETGEADVLDELEGLKNQISKEKNHLEPTTDFFKRWWKWLWIGEE</sequence>
<dbReference type="Gene3D" id="1.10.3810.10">
    <property type="entry name" value="Biosynthetic peptidoglycan transglycosylase-like"/>
    <property type="match status" value="1"/>
</dbReference>
<evidence type="ECO:0000256" key="15">
    <source>
        <dbReference type="ARBA" id="ARBA00034000"/>
    </source>
</evidence>
<dbReference type="Proteomes" id="UP000252585">
    <property type="component" value="Unassembled WGS sequence"/>
</dbReference>
<proteinExistence type="inferred from homology"/>
<evidence type="ECO:0000256" key="17">
    <source>
        <dbReference type="SAM" id="Phobius"/>
    </source>
</evidence>
<feature type="domain" description="Penicillin-binding protein transpeptidase" evidence="18">
    <location>
        <begin position="326"/>
        <end position="635"/>
    </location>
</feature>
<dbReference type="GO" id="GO:0005886">
    <property type="term" value="C:plasma membrane"/>
    <property type="evidence" value="ECO:0007669"/>
    <property type="project" value="UniProtKB-SubCell"/>
</dbReference>
<keyword evidence="8" id="KW-0808">Transferase</keyword>
<dbReference type="SUPFAM" id="SSF56601">
    <property type="entry name" value="beta-lactamase/transpeptidase-like"/>
    <property type="match status" value="1"/>
</dbReference>
<comment type="catalytic activity">
    <reaction evidence="16">
        <text>[GlcNAc-(1-&gt;4)-Mur2Ac(oyl-L-Ala-gamma-D-Glu-L-Lys-D-Ala-D-Ala)](n)-di-trans,octa-cis-undecaprenyl diphosphate + beta-D-GlcNAc-(1-&gt;4)-Mur2Ac(oyl-L-Ala-gamma-D-Glu-L-Lys-D-Ala-D-Ala)-di-trans,octa-cis-undecaprenyl diphosphate = [GlcNAc-(1-&gt;4)-Mur2Ac(oyl-L-Ala-gamma-D-Glu-L-Lys-D-Ala-D-Ala)](n+1)-di-trans,octa-cis-undecaprenyl diphosphate + di-trans,octa-cis-undecaprenyl diphosphate + H(+)</text>
        <dbReference type="Rhea" id="RHEA:23708"/>
        <dbReference type="Rhea" id="RHEA-COMP:9602"/>
        <dbReference type="Rhea" id="RHEA-COMP:9603"/>
        <dbReference type="ChEBI" id="CHEBI:15378"/>
        <dbReference type="ChEBI" id="CHEBI:58405"/>
        <dbReference type="ChEBI" id="CHEBI:60033"/>
        <dbReference type="ChEBI" id="CHEBI:78435"/>
        <dbReference type="EC" id="2.4.99.28"/>
    </reaction>
</comment>
<dbReference type="GO" id="GO:0009252">
    <property type="term" value="P:peptidoglycan biosynthetic process"/>
    <property type="evidence" value="ECO:0007669"/>
    <property type="project" value="UniProtKB-KW"/>
</dbReference>
<dbReference type="GO" id="GO:0009002">
    <property type="term" value="F:serine-type D-Ala-D-Ala carboxypeptidase activity"/>
    <property type="evidence" value="ECO:0007669"/>
    <property type="project" value="UniProtKB-EC"/>
</dbReference>
<keyword evidence="10" id="KW-0133">Cell shape</keyword>
<dbReference type="GO" id="GO:0030288">
    <property type="term" value="C:outer membrane-bounded periplasmic space"/>
    <property type="evidence" value="ECO:0007669"/>
    <property type="project" value="TreeGrafter"/>
</dbReference>
<dbReference type="GO" id="GO:0008955">
    <property type="term" value="F:peptidoglycan glycosyltransferase activity"/>
    <property type="evidence" value="ECO:0007669"/>
    <property type="project" value="UniProtKB-EC"/>
</dbReference>
<evidence type="ECO:0000256" key="14">
    <source>
        <dbReference type="ARBA" id="ARBA00023316"/>
    </source>
</evidence>
<dbReference type="InterPro" id="IPR001460">
    <property type="entry name" value="PCN-bd_Tpept"/>
</dbReference>
<dbReference type="GO" id="GO:0071555">
    <property type="term" value="P:cell wall organization"/>
    <property type="evidence" value="ECO:0007669"/>
    <property type="project" value="UniProtKB-KW"/>
</dbReference>
<feature type="transmembrane region" description="Helical" evidence="17">
    <location>
        <begin position="21"/>
        <end position="41"/>
    </location>
</feature>
<dbReference type="Gene3D" id="3.40.710.10">
    <property type="entry name" value="DD-peptidase/beta-lactamase superfamily"/>
    <property type="match status" value="1"/>
</dbReference>
<gene>
    <name evidence="20" type="ORF">DFR57_101343</name>
</gene>
<keyword evidence="5" id="KW-0121">Carboxypeptidase</keyword>
<evidence type="ECO:0000256" key="12">
    <source>
        <dbReference type="ARBA" id="ARBA00023136"/>
    </source>
</evidence>
<dbReference type="GO" id="GO:0008658">
    <property type="term" value="F:penicillin binding"/>
    <property type="evidence" value="ECO:0007669"/>
    <property type="project" value="InterPro"/>
</dbReference>
<keyword evidence="21" id="KW-1185">Reference proteome</keyword>
<comment type="subcellular location">
    <subcellularLocation>
        <location evidence="1">Cell membrane</location>
    </subcellularLocation>
</comment>
<dbReference type="InterPro" id="IPR001264">
    <property type="entry name" value="Glyco_trans_51"/>
</dbReference>
<evidence type="ECO:0000313" key="20">
    <source>
        <dbReference type="EMBL" id="RCW77469.1"/>
    </source>
</evidence>
<dbReference type="SUPFAM" id="SSF53955">
    <property type="entry name" value="Lysozyme-like"/>
    <property type="match status" value="1"/>
</dbReference>
<dbReference type="Pfam" id="PF00905">
    <property type="entry name" value="Transpeptidase"/>
    <property type="match status" value="1"/>
</dbReference>
<evidence type="ECO:0000256" key="13">
    <source>
        <dbReference type="ARBA" id="ARBA00023268"/>
    </source>
</evidence>
<dbReference type="InterPro" id="IPR036950">
    <property type="entry name" value="PBP_transglycosylase"/>
</dbReference>
<organism evidence="20 21">
    <name type="scientific">Saliterribacillus persicus</name>
    <dbReference type="NCBI Taxonomy" id="930114"/>
    <lineage>
        <taxon>Bacteria</taxon>
        <taxon>Bacillati</taxon>
        <taxon>Bacillota</taxon>
        <taxon>Bacilli</taxon>
        <taxon>Bacillales</taxon>
        <taxon>Bacillaceae</taxon>
        <taxon>Saliterribacillus</taxon>
    </lineage>
</organism>
<dbReference type="NCBIfam" id="TIGR02074">
    <property type="entry name" value="PBP_1a_fam"/>
    <property type="match status" value="1"/>
</dbReference>
<keyword evidence="12 17" id="KW-0472">Membrane</keyword>
<dbReference type="FunFam" id="1.10.3810.10:FF:000001">
    <property type="entry name" value="Penicillin-binding protein 1A"/>
    <property type="match status" value="1"/>
</dbReference>
<evidence type="ECO:0000256" key="2">
    <source>
        <dbReference type="ARBA" id="ARBA00007090"/>
    </source>
</evidence>
<evidence type="ECO:0000256" key="10">
    <source>
        <dbReference type="ARBA" id="ARBA00022960"/>
    </source>
</evidence>
<name>A0A368YCR5_9BACI</name>
<comment type="similarity">
    <text evidence="3">In the N-terminal section; belongs to the glycosyltransferase 51 family.</text>
</comment>
<dbReference type="AlphaFoldDB" id="A0A368YCR5"/>
<evidence type="ECO:0000256" key="7">
    <source>
        <dbReference type="ARBA" id="ARBA00022676"/>
    </source>
</evidence>
<dbReference type="InterPro" id="IPR012338">
    <property type="entry name" value="Beta-lactam/transpept-like"/>
</dbReference>
<reference evidence="20 21" key="1">
    <citation type="submission" date="2018-07" db="EMBL/GenBank/DDBJ databases">
        <title>Genomic Encyclopedia of Type Strains, Phase IV (KMG-IV): sequencing the most valuable type-strain genomes for metagenomic binning, comparative biology and taxonomic classification.</title>
        <authorList>
            <person name="Goeker M."/>
        </authorList>
    </citation>
    <scope>NUCLEOTIDE SEQUENCE [LARGE SCALE GENOMIC DNA]</scope>
    <source>
        <strain evidence="20 21">DSM 27696</strain>
    </source>
</reference>
<keyword evidence="14" id="KW-0961">Cell wall biogenesis/degradation</keyword>
<accession>A0A368YCR5</accession>
<keyword evidence="17" id="KW-1133">Transmembrane helix</keyword>
<feature type="domain" description="Glycosyl transferase family 51" evidence="19">
    <location>
        <begin position="61"/>
        <end position="234"/>
    </location>
</feature>
<evidence type="ECO:0000256" key="9">
    <source>
        <dbReference type="ARBA" id="ARBA00022801"/>
    </source>
</evidence>
<keyword evidence="4" id="KW-1003">Cell membrane</keyword>
<dbReference type="PANTHER" id="PTHR32282:SF11">
    <property type="entry name" value="PENICILLIN-BINDING PROTEIN 1B"/>
    <property type="match status" value="1"/>
</dbReference>
<evidence type="ECO:0000256" key="4">
    <source>
        <dbReference type="ARBA" id="ARBA00022475"/>
    </source>
</evidence>
<keyword evidence="7" id="KW-0328">Glycosyltransferase</keyword>
<evidence type="ECO:0000259" key="19">
    <source>
        <dbReference type="Pfam" id="PF00912"/>
    </source>
</evidence>
<dbReference type="GO" id="GO:0006508">
    <property type="term" value="P:proteolysis"/>
    <property type="evidence" value="ECO:0007669"/>
    <property type="project" value="UniProtKB-KW"/>
</dbReference>
<evidence type="ECO:0000256" key="3">
    <source>
        <dbReference type="ARBA" id="ARBA00007739"/>
    </source>
</evidence>
<keyword evidence="11" id="KW-0573">Peptidoglycan synthesis</keyword>
<dbReference type="InterPro" id="IPR023346">
    <property type="entry name" value="Lysozyme-like_dom_sf"/>
</dbReference>
<keyword evidence="9" id="KW-0378">Hydrolase</keyword>
<dbReference type="Pfam" id="PF00912">
    <property type="entry name" value="Transgly"/>
    <property type="match status" value="1"/>
</dbReference>
<evidence type="ECO:0000256" key="16">
    <source>
        <dbReference type="ARBA" id="ARBA00049902"/>
    </source>
</evidence>
<evidence type="ECO:0000259" key="18">
    <source>
        <dbReference type="Pfam" id="PF00905"/>
    </source>
</evidence>